<feature type="non-terminal residue" evidence="1">
    <location>
        <position position="45"/>
    </location>
</feature>
<gene>
    <name evidence="1" type="ORF">RFULGI_LOCUS19382</name>
</gene>
<dbReference type="Proteomes" id="UP000789396">
    <property type="component" value="Unassembled WGS sequence"/>
</dbReference>
<proteinExistence type="predicted"/>
<name>A0A9N9PG70_9GLOM</name>
<comment type="caution">
    <text evidence="1">The sequence shown here is derived from an EMBL/GenBank/DDBJ whole genome shotgun (WGS) entry which is preliminary data.</text>
</comment>
<dbReference type="EMBL" id="CAJVPZ010094994">
    <property type="protein sequence ID" value="CAG8817888.1"/>
    <property type="molecule type" value="Genomic_DNA"/>
</dbReference>
<dbReference type="OrthoDB" id="2449744at2759"/>
<organism evidence="1 2">
    <name type="scientific">Racocetra fulgida</name>
    <dbReference type="NCBI Taxonomy" id="60492"/>
    <lineage>
        <taxon>Eukaryota</taxon>
        <taxon>Fungi</taxon>
        <taxon>Fungi incertae sedis</taxon>
        <taxon>Mucoromycota</taxon>
        <taxon>Glomeromycotina</taxon>
        <taxon>Glomeromycetes</taxon>
        <taxon>Diversisporales</taxon>
        <taxon>Gigasporaceae</taxon>
        <taxon>Racocetra</taxon>
    </lineage>
</organism>
<dbReference type="AlphaFoldDB" id="A0A9N9PG70"/>
<feature type="non-terminal residue" evidence="1">
    <location>
        <position position="1"/>
    </location>
</feature>
<evidence type="ECO:0000313" key="1">
    <source>
        <dbReference type="EMBL" id="CAG8817888.1"/>
    </source>
</evidence>
<evidence type="ECO:0000313" key="2">
    <source>
        <dbReference type="Proteomes" id="UP000789396"/>
    </source>
</evidence>
<protein>
    <submittedName>
        <fullName evidence="1">13026_t:CDS:1</fullName>
    </submittedName>
</protein>
<sequence>SLHKCWDIPDELGCIASFLDPRFKFLNFLSPLQKENTKQNLKTRI</sequence>
<keyword evidence="2" id="KW-1185">Reference proteome</keyword>
<reference evidence="1" key="1">
    <citation type="submission" date="2021-06" db="EMBL/GenBank/DDBJ databases">
        <authorList>
            <person name="Kallberg Y."/>
            <person name="Tangrot J."/>
            <person name="Rosling A."/>
        </authorList>
    </citation>
    <scope>NUCLEOTIDE SEQUENCE</scope>
    <source>
        <strain evidence="1">IN212</strain>
    </source>
</reference>
<accession>A0A9N9PG70</accession>